<evidence type="ECO:0000256" key="4">
    <source>
        <dbReference type="ARBA" id="ARBA00022801"/>
    </source>
</evidence>
<accession>A0AAD7Z777</accession>
<name>A0AAD7Z777_DIPPU</name>
<evidence type="ECO:0000256" key="5">
    <source>
        <dbReference type="ARBA" id="ARBA00022842"/>
    </source>
</evidence>
<comment type="caution">
    <text evidence="8">The sequence shown here is derived from an EMBL/GenBank/DDBJ whole genome shotgun (WGS) entry which is preliminary data.</text>
</comment>
<dbReference type="PROSITE" id="PS51462">
    <property type="entry name" value="NUDIX"/>
    <property type="match status" value="1"/>
</dbReference>
<dbReference type="SUPFAM" id="SSF55811">
    <property type="entry name" value="Nudix"/>
    <property type="match status" value="1"/>
</dbReference>
<keyword evidence="4" id="KW-0378">Hydrolase</keyword>
<dbReference type="PANTHER" id="PTHR12992:SF11">
    <property type="entry name" value="MITOCHONDRIAL COENZYME A DIPHOSPHATASE NUDT8"/>
    <property type="match status" value="1"/>
</dbReference>
<dbReference type="Proteomes" id="UP001233999">
    <property type="component" value="Unassembled WGS sequence"/>
</dbReference>
<dbReference type="AlphaFoldDB" id="A0AAD7Z777"/>
<evidence type="ECO:0000313" key="9">
    <source>
        <dbReference type="Proteomes" id="UP001233999"/>
    </source>
</evidence>
<protein>
    <recommendedName>
        <fullName evidence="7">Nudix hydrolase domain-containing protein</fullName>
    </recommendedName>
</protein>
<reference evidence="8" key="1">
    <citation type="journal article" date="2023" name="IScience">
        <title>Live-bearing cockroach genome reveals convergent evolutionary mechanisms linked to viviparity in insects and beyond.</title>
        <authorList>
            <person name="Fouks B."/>
            <person name="Harrison M.C."/>
            <person name="Mikhailova A.A."/>
            <person name="Marchal E."/>
            <person name="English S."/>
            <person name="Carruthers M."/>
            <person name="Jennings E.C."/>
            <person name="Chiamaka E.L."/>
            <person name="Frigard R.A."/>
            <person name="Pippel M."/>
            <person name="Attardo G.M."/>
            <person name="Benoit J.B."/>
            <person name="Bornberg-Bauer E."/>
            <person name="Tobe S.S."/>
        </authorList>
    </citation>
    <scope>NUCLEOTIDE SEQUENCE</scope>
    <source>
        <strain evidence="8">Stay&amp;Tobe</strain>
    </source>
</reference>
<evidence type="ECO:0000259" key="7">
    <source>
        <dbReference type="PROSITE" id="PS51462"/>
    </source>
</evidence>
<organism evidence="8 9">
    <name type="scientific">Diploptera punctata</name>
    <name type="common">Pacific beetle cockroach</name>
    <dbReference type="NCBI Taxonomy" id="6984"/>
    <lineage>
        <taxon>Eukaryota</taxon>
        <taxon>Metazoa</taxon>
        <taxon>Ecdysozoa</taxon>
        <taxon>Arthropoda</taxon>
        <taxon>Hexapoda</taxon>
        <taxon>Insecta</taxon>
        <taxon>Pterygota</taxon>
        <taxon>Neoptera</taxon>
        <taxon>Polyneoptera</taxon>
        <taxon>Dictyoptera</taxon>
        <taxon>Blattodea</taxon>
        <taxon>Blaberoidea</taxon>
        <taxon>Blaberidae</taxon>
        <taxon>Diplopterinae</taxon>
        <taxon>Diploptera</taxon>
    </lineage>
</organism>
<evidence type="ECO:0000256" key="3">
    <source>
        <dbReference type="ARBA" id="ARBA00022723"/>
    </source>
</evidence>
<dbReference type="Pfam" id="PF00293">
    <property type="entry name" value="NUDIX"/>
    <property type="match status" value="1"/>
</dbReference>
<dbReference type="GO" id="GO:0010945">
    <property type="term" value="F:coenzyme A diphosphatase activity"/>
    <property type="evidence" value="ECO:0007669"/>
    <property type="project" value="InterPro"/>
</dbReference>
<keyword evidence="6" id="KW-0464">Manganese</keyword>
<gene>
    <name evidence="8" type="ORF">L9F63_007791</name>
</gene>
<proteinExistence type="predicted"/>
<dbReference type="CDD" id="cd03426">
    <property type="entry name" value="NUDIX_CoAse_Nudt7"/>
    <property type="match status" value="1"/>
</dbReference>
<comment type="cofactor">
    <cofactor evidence="2">
        <name>Mg(2+)</name>
        <dbReference type="ChEBI" id="CHEBI:18420"/>
    </cofactor>
</comment>
<dbReference type="InterPro" id="IPR000086">
    <property type="entry name" value="NUDIX_hydrolase_dom"/>
</dbReference>
<dbReference type="Gene3D" id="3.90.79.10">
    <property type="entry name" value="Nucleoside Triphosphate Pyrophosphohydrolase"/>
    <property type="match status" value="1"/>
</dbReference>
<dbReference type="EMBL" id="JASPKZ010010241">
    <property type="protein sequence ID" value="KAJ9575056.1"/>
    <property type="molecule type" value="Genomic_DNA"/>
</dbReference>
<dbReference type="InterPro" id="IPR015797">
    <property type="entry name" value="NUDIX_hydrolase-like_dom_sf"/>
</dbReference>
<comment type="cofactor">
    <cofactor evidence="1">
        <name>Mn(2+)</name>
        <dbReference type="ChEBI" id="CHEBI:29035"/>
    </cofactor>
</comment>
<evidence type="ECO:0000256" key="1">
    <source>
        <dbReference type="ARBA" id="ARBA00001936"/>
    </source>
</evidence>
<reference evidence="8" key="2">
    <citation type="submission" date="2023-05" db="EMBL/GenBank/DDBJ databases">
        <authorList>
            <person name="Fouks B."/>
        </authorList>
    </citation>
    <scope>NUCLEOTIDE SEQUENCE</scope>
    <source>
        <strain evidence="8">Stay&amp;Tobe</strain>
        <tissue evidence="8">Testes</tissue>
    </source>
</reference>
<dbReference type="InterPro" id="IPR045121">
    <property type="entry name" value="CoAse"/>
</dbReference>
<dbReference type="PANTHER" id="PTHR12992">
    <property type="entry name" value="NUDIX HYDROLASE"/>
    <property type="match status" value="1"/>
</dbReference>
<feature type="domain" description="Nudix hydrolase" evidence="7">
    <location>
        <begin position="60"/>
        <end position="199"/>
    </location>
</feature>
<evidence type="ECO:0000256" key="2">
    <source>
        <dbReference type="ARBA" id="ARBA00001946"/>
    </source>
</evidence>
<sequence length="243" mass="27863">MCIRHVGYWFMGSKLRICVRNVNQGREISKEFILSQENRLRCIQKLKNMKPVRLSKQEPIRKAAVLVPLCVVNDEISLLYTLRSSDMKNYRGQVSFPGGLQDTSDSTLEDTAVRETFEELGIQKTDIDVWGHGSFVGTRQQDMAVMPFIGFLGEVCIQTLKLNEKEVETVFCVPLRHFTIPANCRYTQFRNGYVLPTFIGAEHRIWGMTALITHFVLNSLMPEGAYSLKLHYIKPIKLSKTEN</sequence>
<evidence type="ECO:0000256" key="6">
    <source>
        <dbReference type="ARBA" id="ARBA00023211"/>
    </source>
</evidence>
<keyword evidence="3" id="KW-0479">Metal-binding</keyword>
<dbReference type="GO" id="GO:0046872">
    <property type="term" value="F:metal ion binding"/>
    <property type="evidence" value="ECO:0007669"/>
    <property type="project" value="UniProtKB-KW"/>
</dbReference>
<keyword evidence="5" id="KW-0460">Magnesium</keyword>
<keyword evidence="9" id="KW-1185">Reference proteome</keyword>
<evidence type="ECO:0000313" key="8">
    <source>
        <dbReference type="EMBL" id="KAJ9575056.1"/>
    </source>
</evidence>